<keyword evidence="3" id="KW-1185">Reference proteome</keyword>
<accession>A0ABP7HYX0</accession>
<dbReference type="EMBL" id="BAABAH010000001">
    <property type="protein sequence ID" value="GAA3802150.1"/>
    <property type="molecule type" value="Genomic_DNA"/>
</dbReference>
<feature type="compositionally biased region" description="Basic and acidic residues" evidence="1">
    <location>
        <begin position="1"/>
        <end position="18"/>
    </location>
</feature>
<protein>
    <recommendedName>
        <fullName evidence="4">Peptidase</fullName>
    </recommendedName>
</protein>
<evidence type="ECO:0000313" key="3">
    <source>
        <dbReference type="Proteomes" id="UP001501821"/>
    </source>
</evidence>
<feature type="compositionally biased region" description="Basic and acidic residues" evidence="1">
    <location>
        <begin position="71"/>
        <end position="87"/>
    </location>
</feature>
<gene>
    <name evidence="2" type="ORF">GCM10022242_01440</name>
</gene>
<organism evidence="2 3">
    <name type="scientific">Nocardioides panacisoli</name>
    <dbReference type="NCBI Taxonomy" id="627624"/>
    <lineage>
        <taxon>Bacteria</taxon>
        <taxon>Bacillati</taxon>
        <taxon>Actinomycetota</taxon>
        <taxon>Actinomycetes</taxon>
        <taxon>Propionibacteriales</taxon>
        <taxon>Nocardioidaceae</taxon>
        <taxon>Nocardioides</taxon>
    </lineage>
</organism>
<dbReference type="Proteomes" id="UP001501821">
    <property type="component" value="Unassembled WGS sequence"/>
</dbReference>
<dbReference type="RefSeq" id="WP_344771846.1">
    <property type="nucleotide sequence ID" value="NZ_BAABAH010000001.1"/>
</dbReference>
<feature type="region of interest" description="Disordered" evidence="1">
    <location>
        <begin position="1"/>
        <end position="87"/>
    </location>
</feature>
<evidence type="ECO:0000256" key="1">
    <source>
        <dbReference type="SAM" id="MobiDB-lite"/>
    </source>
</evidence>
<feature type="compositionally biased region" description="Basic and acidic residues" evidence="1">
    <location>
        <begin position="43"/>
        <end position="52"/>
    </location>
</feature>
<reference evidence="3" key="1">
    <citation type="journal article" date="2019" name="Int. J. Syst. Evol. Microbiol.">
        <title>The Global Catalogue of Microorganisms (GCM) 10K type strain sequencing project: providing services to taxonomists for standard genome sequencing and annotation.</title>
        <authorList>
            <consortium name="The Broad Institute Genomics Platform"/>
            <consortium name="The Broad Institute Genome Sequencing Center for Infectious Disease"/>
            <person name="Wu L."/>
            <person name="Ma J."/>
        </authorList>
    </citation>
    <scope>NUCLEOTIDE SEQUENCE [LARGE SCALE GENOMIC DNA]</scope>
    <source>
        <strain evidence="3">JCM 16953</strain>
    </source>
</reference>
<sequence length="87" mass="9039">MPDENEKTTHRPEPKAEPPEPAPGGPNAVPTVGGAGQTTTIGRDPDPEKNPETADDQLPDETTEPDDTDTEASKGGDEHPSESEPAG</sequence>
<comment type="caution">
    <text evidence="2">The sequence shown here is derived from an EMBL/GenBank/DDBJ whole genome shotgun (WGS) entry which is preliminary data.</text>
</comment>
<feature type="compositionally biased region" description="Acidic residues" evidence="1">
    <location>
        <begin position="53"/>
        <end position="70"/>
    </location>
</feature>
<evidence type="ECO:0008006" key="4">
    <source>
        <dbReference type="Google" id="ProtNLM"/>
    </source>
</evidence>
<evidence type="ECO:0000313" key="2">
    <source>
        <dbReference type="EMBL" id="GAA3802150.1"/>
    </source>
</evidence>
<proteinExistence type="predicted"/>
<name>A0ABP7HYX0_9ACTN</name>